<organism evidence="2 3">
    <name type="scientific">Lactococcus cremoris subsp. cremoris GE214</name>
    <dbReference type="NCBI Taxonomy" id="1415168"/>
    <lineage>
        <taxon>Bacteria</taxon>
        <taxon>Bacillati</taxon>
        <taxon>Bacillota</taxon>
        <taxon>Bacilli</taxon>
        <taxon>Lactobacillales</taxon>
        <taxon>Streptococcaceae</taxon>
        <taxon>Lactococcus</taxon>
        <taxon>Lactococcus cremoris subsp. cremoris</taxon>
    </lineage>
</organism>
<proteinExistence type="predicted"/>
<dbReference type="AlphaFoldDB" id="A0A084ADJ3"/>
<keyword evidence="1" id="KW-0812">Transmembrane</keyword>
<comment type="caution">
    <text evidence="2">The sequence shown here is derived from an EMBL/GenBank/DDBJ whole genome shotgun (WGS) entry which is preliminary data.</text>
</comment>
<dbReference type="RefSeq" id="WP_011834998.1">
    <property type="nucleotide sequence ID" value="NZ_AZSI01000009.1"/>
</dbReference>
<sequence length="193" mass="19969">MTDINKAKIFIFSLIFISIPFLIFVESPVSSDTAIDSQNSTANGYINVTAPTTNIWSLTAPNFNFGTQTSSASVINSNATGDAPIRIVNLSGSSTSFSLQQSISDFTLVSSSIVLPTTAFYISVANSADGKLIGNSNINIFKQNGVVLRSGTGANGALTSGAVTAQLTVDGTNKVIVTGSYQATIISTLVTGP</sequence>
<keyword evidence="1" id="KW-0472">Membrane</keyword>
<feature type="transmembrane region" description="Helical" evidence="1">
    <location>
        <begin position="7"/>
        <end position="25"/>
    </location>
</feature>
<reference evidence="2 3" key="1">
    <citation type="submission" date="2014-06" db="EMBL/GenBank/DDBJ databases">
        <title>Draft genome sequence of the putrescine producing strain Lactococcus lactis subsp cremoris GE214.</title>
        <authorList>
            <person name="Ladero V."/>
            <person name="Linares D.M."/>
            <person name="del Rio B."/>
            <person name="Mayo B."/>
            <person name="Martin M.C."/>
            <person name="Fernandez M."/>
            <person name="Alvarez M.A."/>
        </authorList>
    </citation>
    <scope>NUCLEOTIDE SEQUENCE [LARGE SCALE GENOMIC DNA]</scope>
    <source>
        <strain evidence="2 3">GE214</strain>
    </source>
</reference>
<evidence type="ECO:0000256" key="1">
    <source>
        <dbReference type="SAM" id="Phobius"/>
    </source>
</evidence>
<dbReference type="PATRIC" id="fig|1415168.3.peg.533"/>
<dbReference type="EMBL" id="AZSI01000009">
    <property type="protein sequence ID" value="KEY63372.1"/>
    <property type="molecule type" value="Genomic_DNA"/>
</dbReference>
<evidence type="ECO:0000313" key="2">
    <source>
        <dbReference type="EMBL" id="KEY63372.1"/>
    </source>
</evidence>
<dbReference type="Proteomes" id="UP000028401">
    <property type="component" value="Unassembled WGS sequence"/>
</dbReference>
<gene>
    <name evidence="2" type="ORF">U725_00505</name>
</gene>
<protein>
    <submittedName>
        <fullName evidence="2">Putative secreted protein</fullName>
    </submittedName>
</protein>
<name>A0A084ADJ3_LACLC</name>
<evidence type="ECO:0000313" key="3">
    <source>
        <dbReference type="Proteomes" id="UP000028401"/>
    </source>
</evidence>
<keyword evidence="1" id="KW-1133">Transmembrane helix</keyword>
<accession>A0A084ADJ3</accession>